<evidence type="ECO:0000256" key="1">
    <source>
        <dbReference type="SAM" id="SignalP"/>
    </source>
</evidence>
<feature type="chain" id="PRO_5041297536" evidence="1">
    <location>
        <begin position="27"/>
        <end position="45"/>
    </location>
</feature>
<sequence length="45" mass="5014">MFCHTQSPYLMVAMAFCLFLKSSSKCSERGGKEPRLTQGVGMLEI</sequence>
<proteinExistence type="predicted"/>
<gene>
    <name evidence="2" type="ORF">GBAR_LOCUS28178</name>
</gene>
<dbReference type="EMBL" id="CASHTH010003936">
    <property type="protein sequence ID" value="CAI8051473.1"/>
    <property type="molecule type" value="Genomic_DNA"/>
</dbReference>
<reference evidence="2" key="1">
    <citation type="submission" date="2023-03" db="EMBL/GenBank/DDBJ databases">
        <authorList>
            <person name="Steffen K."/>
            <person name="Cardenas P."/>
        </authorList>
    </citation>
    <scope>NUCLEOTIDE SEQUENCE</scope>
</reference>
<dbReference type="AlphaFoldDB" id="A0AA35XAF3"/>
<organism evidence="2 3">
    <name type="scientific">Geodia barretti</name>
    <name type="common">Barrett's horny sponge</name>
    <dbReference type="NCBI Taxonomy" id="519541"/>
    <lineage>
        <taxon>Eukaryota</taxon>
        <taxon>Metazoa</taxon>
        <taxon>Porifera</taxon>
        <taxon>Demospongiae</taxon>
        <taxon>Heteroscleromorpha</taxon>
        <taxon>Tetractinellida</taxon>
        <taxon>Astrophorina</taxon>
        <taxon>Geodiidae</taxon>
        <taxon>Geodia</taxon>
    </lineage>
</organism>
<evidence type="ECO:0000313" key="2">
    <source>
        <dbReference type="EMBL" id="CAI8051473.1"/>
    </source>
</evidence>
<accession>A0AA35XAF3</accession>
<keyword evidence="3" id="KW-1185">Reference proteome</keyword>
<feature type="signal peptide" evidence="1">
    <location>
        <begin position="1"/>
        <end position="26"/>
    </location>
</feature>
<protein>
    <submittedName>
        <fullName evidence="2">Uncharacterized protein</fullName>
    </submittedName>
</protein>
<evidence type="ECO:0000313" key="3">
    <source>
        <dbReference type="Proteomes" id="UP001174909"/>
    </source>
</evidence>
<name>A0AA35XAF3_GEOBA</name>
<dbReference type="Proteomes" id="UP001174909">
    <property type="component" value="Unassembled WGS sequence"/>
</dbReference>
<comment type="caution">
    <text evidence="2">The sequence shown here is derived from an EMBL/GenBank/DDBJ whole genome shotgun (WGS) entry which is preliminary data.</text>
</comment>
<keyword evidence="1" id="KW-0732">Signal</keyword>